<dbReference type="AlphaFoldDB" id="A0A8E1WEU7"/>
<keyword evidence="1" id="KW-1133">Transmembrane helix</keyword>
<comment type="caution">
    <text evidence="2">The sequence shown here is derived from an EMBL/GenBank/DDBJ whole genome shotgun (WGS) entry which is preliminary data.</text>
</comment>
<dbReference type="PANTHER" id="PTHR34989">
    <property type="entry name" value="PROTEIN HDED"/>
    <property type="match status" value="1"/>
</dbReference>
<dbReference type="InterPro" id="IPR052712">
    <property type="entry name" value="Acid_resist_chaperone_HdeD"/>
</dbReference>
<evidence type="ECO:0000256" key="1">
    <source>
        <dbReference type="SAM" id="Phobius"/>
    </source>
</evidence>
<dbReference type="PANTHER" id="PTHR34989:SF1">
    <property type="entry name" value="PROTEIN HDED"/>
    <property type="match status" value="1"/>
</dbReference>
<protein>
    <submittedName>
        <fullName evidence="2">Uncharacterized membrane protein HdeD (DUF308 family)</fullName>
    </submittedName>
</protein>
<proteinExistence type="predicted"/>
<keyword evidence="1" id="KW-0472">Membrane</keyword>
<dbReference type="Pfam" id="PF03729">
    <property type="entry name" value="DUF308"/>
    <property type="match status" value="1"/>
</dbReference>
<feature type="transmembrane region" description="Helical" evidence="1">
    <location>
        <begin position="48"/>
        <end position="68"/>
    </location>
</feature>
<reference evidence="2 3" key="1">
    <citation type="submission" date="2020-08" db="EMBL/GenBank/DDBJ databases">
        <title>Genomic Encyclopedia of Type Strains, Phase IV (KMG-IV): sequencing the most valuable type-strain genomes for metagenomic binning, comparative biology and taxonomic classification.</title>
        <authorList>
            <person name="Goeker M."/>
        </authorList>
    </citation>
    <scope>NUCLEOTIDE SEQUENCE [LARGE SCALE GENOMIC DNA]</scope>
    <source>
        <strain evidence="2 3">DSM 17454</strain>
    </source>
</reference>
<name>A0A8E1WEU7_9HYPH</name>
<evidence type="ECO:0000313" key="3">
    <source>
        <dbReference type="Proteomes" id="UP000532373"/>
    </source>
</evidence>
<keyword evidence="1" id="KW-0812">Transmembrane</keyword>
<feature type="transmembrane region" description="Helical" evidence="1">
    <location>
        <begin position="99"/>
        <end position="120"/>
    </location>
</feature>
<dbReference type="InterPro" id="IPR005325">
    <property type="entry name" value="DUF308_memb"/>
</dbReference>
<dbReference type="RefSeq" id="WP_246470623.1">
    <property type="nucleotide sequence ID" value="NZ_JACHGI010000003.1"/>
</dbReference>
<feature type="transmembrane region" description="Helical" evidence="1">
    <location>
        <begin position="159"/>
        <end position="179"/>
    </location>
</feature>
<dbReference type="EMBL" id="JACHGI010000003">
    <property type="protein sequence ID" value="MBB6466235.1"/>
    <property type="molecule type" value="Genomic_DNA"/>
</dbReference>
<gene>
    <name evidence="2" type="ORF">HNQ96_002100</name>
</gene>
<sequence>MAISDQMPQGDVAALRSKWGWFVLLGVALTVLGVVAAGNLMIATVASVYFVGWLMILAGVFEIIHAFGIKNWGGFLLWLLGGVLYIVAGFLAFSNPLLASAILTLFLAASLVASGLMRIWMGIKGRGLLSSWGWIVAAGVVTLLAGIVIAIGWPVNSLIVLGAFLAIDLIFQGVSYIAFGLGAKNANG</sequence>
<dbReference type="GO" id="GO:0005886">
    <property type="term" value="C:plasma membrane"/>
    <property type="evidence" value="ECO:0007669"/>
    <property type="project" value="TreeGrafter"/>
</dbReference>
<feature type="transmembrane region" description="Helical" evidence="1">
    <location>
        <begin position="75"/>
        <end position="93"/>
    </location>
</feature>
<feature type="transmembrane region" description="Helical" evidence="1">
    <location>
        <begin position="21"/>
        <end position="42"/>
    </location>
</feature>
<evidence type="ECO:0000313" key="2">
    <source>
        <dbReference type="EMBL" id="MBB6466235.1"/>
    </source>
</evidence>
<dbReference type="Proteomes" id="UP000532373">
    <property type="component" value="Unassembled WGS sequence"/>
</dbReference>
<feature type="transmembrane region" description="Helical" evidence="1">
    <location>
        <begin position="132"/>
        <end position="153"/>
    </location>
</feature>
<organism evidence="2 3">
    <name type="scientific">Aminobacter carboxidus</name>
    <dbReference type="NCBI Taxonomy" id="376165"/>
    <lineage>
        <taxon>Bacteria</taxon>
        <taxon>Pseudomonadati</taxon>
        <taxon>Pseudomonadota</taxon>
        <taxon>Alphaproteobacteria</taxon>
        <taxon>Hyphomicrobiales</taxon>
        <taxon>Phyllobacteriaceae</taxon>
        <taxon>Aminobacter</taxon>
    </lineage>
</organism>
<accession>A0A8E1WEU7</accession>